<evidence type="ECO:0000256" key="2">
    <source>
        <dbReference type="ARBA" id="ARBA00012438"/>
    </source>
</evidence>
<dbReference type="PROSITE" id="PS50109">
    <property type="entry name" value="HIS_KIN"/>
    <property type="match status" value="1"/>
</dbReference>
<evidence type="ECO:0000256" key="1">
    <source>
        <dbReference type="ARBA" id="ARBA00000085"/>
    </source>
</evidence>
<dbReference type="InterPro" id="IPR005467">
    <property type="entry name" value="His_kinase_dom"/>
</dbReference>
<dbReference type="CDD" id="cd00130">
    <property type="entry name" value="PAS"/>
    <property type="match status" value="1"/>
</dbReference>
<evidence type="ECO:0000256" key="6">
    <source>
        <dbReference type="ARBA" id="ARBA00022777"/>
    </source>
</evidence>
<evidence type="ECO:0000256" key="4">
    <source>
        <dbReference type="ARBA" id="ARBA00022679"/>
    </source>
</evidence>
<keyword evidence="8" id="KW-0902">Two-component regulatory system</keyword>
<comment type="catalytic activity">
    <reaction evidence="1">
        <text>ATP + protein L-histidine = ADP + protein N-phospho-L-histidine.</text>
        <dbReference type="EC" id="2.7.13.3"/>
    </reaction>
</comment>
<dbReference type="SMART" id="SM00091">
    <property type="entry name" value="PAS"/>
    <property type="match status" value="2"/>
</dbReference>
<dbReference type="Gene3D" id="1.10.287.130">
    <property type="match status" value="1"/>
</dbReference>
<dbReference type="Gene3D" id="3.30.450.20">
    <property type="entry name" value="PAS domain"/>
    <property type="match status" value="1"/>
</dbReference>
<evidence type="ECO:0000256" key="8">
    <source>
        <dbReference type="ARBA" id="ARBA00023012"/>
    </source>
</evidence>
<dbReference type="AlphaFoldDB" id="A0A1Z4KS04"/>
<dbReference type="PRINTS" id="PR00344">
    <property type="entry name" value="BCTRLSENSOR"/>
</dbReference>
<dbReference type="Pfam" id="PF02518">
    <property type="entry name" value="HATPase_c"/>
    <property type="match status" value="1"/>
</dbReference>
<dbReference type="Pfam" id="PF00989">
    <property type="entry name" value="PAS"/>
    <property type="match status" value="1"/>
</dbReference>
<dbReference type="SUPFAM" id="SSF47384">
    <property type="entry name" value="Homodimeric domain of signal transducing histidine kinase"/>
    <property type="match status" value="1"/>
</dbReference>
<dbReference type="InterPro" id="IPR013767">
    <property type="entry name" value="PAS_fold"/>
</dbReference>
<dbReference type="SUPFAM" id="SSF55785">
    <property type="entry name" value="PYP-like sensor domain (PAS domain)"/>
    <property type="match status" value="1"/>
</dbReference>
<sequence length="451" mass="50722">MTPDQFLTFAQVLPEPLVLITSTGEILAVNQAATKLFSKTSKALIGQQLSEFVTDSPQKVSDYLRVCAQSRQMILGAFTIHQAVGEGIACRSQGAVIQPRSHDSPAINLLRLEKRKGNEFVVLNQKIHALSQEIQQRQRIQLELAQSNETLKHTLIKLQNALESVQKEKMSGLGQLVAGIAHEINNPITFIHGNLTYASEYYDDLLNLIHLYQQEYPHPSKVIQETIETLELDFLQKDIENLLSSMMMGSQRIAEIVKSLRNFSRLDEATFKLVDIHEGLEATLMILQSRFNPSTQYSKIEVIKEYGELPLVFCSPGQINQVFMNILNNAIDALEEAEQLRSGGSPSPESTQNYSSRIWIRTEKLSDRYIAIRIKDNGNGIPAQIHHQIFNPFFTTKPIGQGTGLGLSISYQIIESHHGRINMMSDSAWGTEFSIELPIVEESDRNYGNPF</sequence>
<protein>
    <recommendedName>
        <fullName evidence="2">histidine kinase</fullName>
        <ecNumber evidence="2">2.7.13.3</ecNumber>
    </recommendedName>
</protein>
<evidence type="ECO:0000313" key="11">
    <source>
        <dbReference type="Proteomes" id="UP000217507"/>
    </source>
</evidence>
<dbReference type="Proteomes" id="UP000217507">
    <property type="component" value="Chromosome"/>
</dbReference>
<dbReference type="EC" id="2.7.13.3" evidence="2"/>
<dbReference type="SMART" id="SM00388">
    <property type="entry name" value="HisKA"/>
    <property type="match status" value="1"/>
</dbReference>
<dbReference type="InterPro" id="IPR000014">
    <property type="entry name" value="PAS"/>
</dbReference>
<gene>
    <name evidence="10" type="ORF">NIES23_45010</name>
</gene>
<dbReference type="InterPro" id="IPR035965">
    <property type="entry name" value="PAS-like_dom_sf"/>
</dbReference>
<dbReference type="SMART" id="SM00387">
    <property type="entry name" value="HATPase_c"/>
    <property type="match status" value="1"/>
</dbReference>
<dbReference type="SUPFAM" id="SSF55874">
    <property type="entry name" value="ATPase domain of HSP90 chaperone/DNA topoisomerase II/histidine kinase"/>
    <property type="match status" value="1"/>
</dbReference>
<keyword evidence="7" id="KW-0067">ATP-binding</keyword>
<evidence type="ECO:0000259" key="9">
    <source>
        <dbReference type="PROSITE" id="PS50109"/>
    </source>
</evidence>
<evidence type="ECO:0000256" key="3">
    <source>
        <dbReference type="ARBA" id="ARBA00022553"/>
    </source>
</evidence>
<keyword evidence="4" id="KW-0808">Transferase</keyword>
<dbReference type="PANTHER" id="PTHR43065:SF50">
    <property type="entry name" value="HISTIDINE KINASE"/>
    <property type="match status" value="1"/>
</dbReference>
<evidence type="ECO:0000313" key="10">
    <source>
        <dbReference type="EMBL" id="BAY71681.1"/>
    </source>
</evidence>
<evidence type="ECO:0000256" key="5">
    <source>
        <dbReference type="ARBA" id="ARBA00022741"/>
    </source>
</evidence>
<accession>A0A1Z4KS04</accession>
<evidence type="ECO:0000256" key="7">
    <source>
        <dbReference type="ARBA" id="ARBA00022840"/>
    </source>
</evidence>
<dbReference type="InterPro" id="IPR036890">
    <property type="entry name" value="HATPase_C_sf"/>
</dbReference>
<dbReference type="GO" id="GO:0000155">
    <property type="term" value="F:phosphorelay sensor kinase activity"/>
    <property type="evidence" value="ECO:0007669"/>
    <property type="project" value="InterPro"/>
</dbReference>
<name>A0A1Z4KS04_ANAVA</name>
<organism evidence="10 11">
    <name type="scientific">Trichormus variabilis NIES-23</name>
    <dbReference type="NCBI Taxonomy" id="1973479"/>
    <lineage>
        <taxon>Bacteria</taxon>
        <taxon>Bacillati</taxon>
        <taxon>Cyanobacteriota</taxon>
        <taxon>Cyanophyceae</taxon>
        <taxon>Nostocales</taxon>
        <taxon>Nostocaceae</taxon>
        <taxon>Trichormus</taxon>
    </lineage>
</organism>
<dbReference type="InterPro" id="IPR004358">
    <property type="entry name" value="Sig_transdc_His_kin-like_C"/>
</dbReference>
<dbReference type="InterPro" id="IPR036097">
    <property type="entry name" value="HisK_dim/P_sf"/>
</dbReference>
<dbReference type="InterPro" id="IPR003661">
    <property type="entry name" value="HisK_dim/P_dom"/>
</dbReference>
<keyword evidence="6 10" id="KW-0418">Kinase</keyword>
<reference evidence="10 11" key="1">
    <citation type="submission" date="2017-06" db="EMBL/GenBank/DDBJ databases">
        <title>Genome sequencing of cyanobaciteial culture collection at National Institute for Environmental Studies (NIES).</title>
        <authorList>
            <person name="Hirose Y."/>
            <person name="Shimura Y."/>
            <person name="Fujisawa T."/>
            <person name="Nakamura Y."/>
            <person name="Kawachi M."/>
        </authorList>
    </citation>
    <scope>NUCLEOTIDE SEQUENCE [LARGE SCALE GENOMIC DNA]</scope>
    <source>
        <strain evidence="10 11">NIES-23</strain>
    </source>
</reference>
<dbReference type="CDD" id="cd00082">
    <property type="entry name" value="HisKA"/>
    <property type="match status" value="1"/>
</dbReference>
<dbReference type="Gene3D" id="3.30.565.10">
    <property type="entry name" value="Histidine kinase-like ATPase, C-terminal domain"/>
    <property type="match status" value="1"/>
</dbReference>
<keyword evidence="3" id="KW-0597">Phosphoprotein</keyword>
<proteinExistence type="predicted"/>
<keyword evidence="5" id="KW-0547">Nucleotide-binding</keyword>
<dbReference type="EMBL" id="AP018216">
    <property type="protein sequence ID" value="BAY71681.1"/>
    <property type="molecule type" value="Genomic_DNA"/>
</dbReference>
<dbReference type="InterPro" id="IPR003594">
    <property type="entry name" value="HATPase_dom"/>
</dbReference>
<feature type="domain" description="Histidine kinase" evidence="9">
    <location>
        <begin position="179"/>
        <end position="441"/>
    </location>
</feature>
<dbReference type="PANTHER" id="PTHR43065">
    <property type="entry name" value="SENSOR HISTIDINE KINASE"/>
    <property type="match status" value="1"/>
</dbReference>